<dbReference type="STRING" id="1449976.KALB_4698"/>
<dbReference type="RefSeq" id="WP_030111906.1">
    <property type="nucleotide sequence ID" value="NZ_CP007155.1"/>
</dbReference>
<dbReference type="PANTHER" id="PTHR42879:SF2">
    <property type="entry name" value="3-OXOACYL-[ACYL-CARRIER-PROTEIN] REDUCTASE FABG"/>
    <property type="match status" value="1"/>
</dbReference>
<evidence type="ECO:0000259" key="2">
    <source>
        <dbReference type="SMART" id="SM00822"/>
    </source>
</evidence>
<name>W5WBA1_9PSEU</name>
<protein>
    <recommendedName>
        <fullName evidence="2">Ketoreductase domain-containing protein</fullName>
    </recommendedName>
</protein>
<dbReference type="OrthoDB" id="286404at2"/>
<dbReference type="PRINTS" id="PR00081">
    <property type="entry name" value="GDHRDH"/>
</dbReference>
<gene>
    <name evidence="3" type="ORF">KALB_4698</name>
</gene>
<feature type="domain" description="Ketoreductase" evidence="2">
    <location>
        <begin position="8"/>
        <end position="190"/>
    </location>
</feature>
<dbReference type="AlphaFoldDB" id="W5WBA1"/>
<dbReference type="Gene3D" id="3.40.50.720">
    <property type="entry name" value="NAD(P)-binding Rossmann-like Domain"/>
    <property type="match status" value="1"/>
</dbReference>
<accession>W5WBA1</accession>
<organism evidence="3 4">
    <name type="scientific">Kutzneria albida DSM 43870</name>
    <dbReference type="NCBI Taxonomy" id="1449976"/>
    <lineage>
        <taxon>Bacteria</taxon>
        <taxon>Bacillati</taxon>
        <taxon>Actinomycetota</taxon>
        <taxon>Actinomycetes</taxon>
        <taxon>Pseudonocardiales</taxon>
        <taxon>Pseudonocardiaceae</taxon>
        <taxon>Kutzneria</taxon>
    </lineage>
</organism>
<dbReference type="PANTHER" id="PTHR42879">
    <property type="entry name" value="3-OXOACYL-(ACYL-CARRIER-PROTEIN) REDUCTASE"/>
    <property type="match status" value="1"/>
</dbReference>
<reference evidence="3 4" key="1">
    <citation type="journal article" date="2014" name="BMC Genomics">
        <title>Complete genome sequence of producer of the glycopeptide antibiotic Aculeximycin Kutzneria albida DSM 43870T, a representative of minor genus of Pseudonocardiaceae.</title>
        <authorList>
            <person name="Rebets Y."/>
            <person name="Tokovenko B."/>
            <person name="Lushchyk I."/>
            <person name="Ruckert C."/>
            <person name="Zaburannyi N."/>
            <person name="Bechthold A."/>
            <person name="Kalinowski J."/>
            <person name="Luzhetskyy A."/>
        </authorList>
    </citation>
    <scope>NUCLEOTIDE SEQUENCE [LARGE SCALE GENOMIC DNA]</scope>
    <source>
        <strain evidence="3">DSM 43870</strain>
    </source>
</reference>
<sequence length="261" mass="26520">MDVRTSTSVAVVTGAGRGVGAATARELGRRGHHVIVNYRSSAATAQAVVEQIVAEGGAATAIAADVCEQAQVRAMVAAVLAEHGRIDVLVCNANTVNPRFGPLSELPWEEFIGKVTGELAGAFFVTKSVLEVMRGQRGGQIVYVSSTAADHVGGGRLSHSTAKSALNTFSRHVAAEAAADGITVNTVSPGLVRTEASAPALTAERQEYTSENSVLGRIVEPTDVASVIGLLTDPGMGAVSGAMLRVDGGFGVLVGGPSSSA</sequence>
<dbReference type="InterPro" id="IPR057326">
    <property type="entry name" value="KR_dom"/>
</dbReference>
<keyword evidence="4" id="KW-1185">Reference proteome</keyword>
<evidence type="ECO:0000256" key="1">
    <source>
        <dbReference type="ARBA" id="ARBA00006484"/>
    </source>
</evidence>
<dbReference type="KEGG" id="kal:KALB_4698"/>
<evidence type="ECO:0000313" key="4">
    <source>
        <dbReference type="Proteomes" id="UP000019225"/>
    </source>
</evidence>
<dbReference type="SMART" id="SM00822">
    <property type="entry name" value="PKS_KR"/>
    <property type="match status" value="1"/>
</dbReference>
<evidence type="ECO:0000313" key="3">
    <source>
        <dbReference type="EMBL" id="AHH98060.1"/>
    </source>
</evidence>
<dbReference type="eggNOG" id="COG1028">
    <property type="taxonomic scope" value="Bacteria"/>
</dbReference>
<proteinExistence type="inferred from homology"/>
<dbReference type="PRINTS" id="PR00080">
    <property type="entry name" value="SDRFAMILY"/>
</dbReference>
<dbReference type="InterPro" id="IPR036291">
    <property type="entry name" value="NAD(P)-bd_dom_sf"/>
</dbReference>
<dbReference type="InterPro" id="IPR002347">
    <property type="entry name" value="SDR_fam"/>
</dbReference>
<dbReference type="InterPro" id="IPR050259">
    <property type="entry name" value="SDR"/>
</dbReference>
<dbReference type="Pfam" id="PF13561">
    <property type="entry name" value="adh_short_C2"/>
    <property type="match status" value="1"/>
</dbReference>
<dbReference type="Proteomes" id="UP000019225">
    <property type="component" value="Chromosome"/>
</dbReference>
<dbReference type="HOGENOM" id="CLU_010194_1_3_11"/>
<dbReference type="SUPFAM" id="SSF51735">
    <property type="entry name" value="NAD(P)-binding Rossmann-fold domains"/>
    <property type="match status" value="1"/>
</dbReference>
<dbReference type="EMBL" id="CP007155">
    <property type="protein sequence ID" value="AHH98060.1"/>
    <property type="molecule type" value="Genomic_DNA"/>
</dbReference>
<comment type="similarity">
    <text evidence="1">Belongs to the short-chain dehydrogenases/reductases (SDR) family.</text>
</comment>